<gene>
    <name evidence="3" type="ORF">HMPREF9233_00888</name>
</gene>
<feature type="transmembrane region" description="Helical" evidence="2">
    <location>
        <begin position="81"/>
        <end position="97"/>
    </location>
</feature>
<keyword evidence="4" id="KW-1185">Reference proteome</keyword>
<comment type="caution">
    <text evidence="3">The sequence shown here is derived from an EMBL/GenBank/DDBJ whole genome shotgun (WGS) entry which is preliminary data.</text>
</comment>
<name>K9EVW1_9ACTO</name>
<evidence type="ECO:0000256" key="2">
    <source>
        <dbReference type="SAM" id="Phobius"/>
    </source>
</evidence>
<feature type="transmembrane region" description="Helical" evidence="2">
    <location>
        <begin position="159"/>
        <end position="177"/>
    </location>
</feature>
<feature type="transmembrane region" description="Helical" evidence="2">
    <location>
        <begin position="184"/>
        <end position="203"/>
    </location>
</feature>
<evidence type="ECO:0000313" key="4">
    <source>
        <dbReference type="Proteomes" id="UP000009888"/>
    </source>
</evidence>
<reference evidence="3 4" key="1">
    <citation type="submission" date="2012-09" db="EMBL/GenBank/DDBJ databases">
        <title>The Genome Sequence of Actinobaculum massiliae ACS-171-V-COL2.</title>
        <authorList>
            <consortium name="The Broad Institute Genome Sequencing Platform"/>
            <person name="Earl A."/>
            <person name="Ward D."/>
            <person name="Feldgarden M."/>
            <person name="Gevers D."/>
            <person name="Saerens B."/>
            <person name="Vaneechoutte M."/>
            <person name="Walker B."/>
            <person name="Young S.K."/>
            <person name="Zeng Q."/>
            <person name="Gargeya S."/>
            <person name="Fitzgerald M."/>
            <person name="Haas B."/>
            <person name="Abouelleil A."/>
            <person name="Alvarado L."/>
            <person name="Arachchi H.M."/>
            <person name="Berlin A."/>
            <person name="Chapman S.B."/>
            <person name="Goldberg J."/>
            <person name="Griggs A."/>
            <person name="Gujja S."/>
            <person name="Hansen M."/>
            <person name="Howarth C."/>
            <person name="Imamovic A."/>
            <person name="Larimer J."/>
            <person name="McCowen C."/>
            <person name="Montmayeur A."/>
            <person name="Murphy C."/>
            <person name="Neiman D."/>
            <person name="Pearson M."/>
            <person name="Priest M."/>
            <person name="Roberts A."/>
            <person name="Saif S."/>
            <person name="Shea T."/>
            <person name="Sisk P."/>
            <person name="Sykes S."/>
            <person name="Wortman J."/>
            <person name="Nusbaum C."/>
            <person name="Birren B."/>
        </authorList>
    </citation>
    <scope>NUCLEOTIDE SEQUENCE [LARGE SCALE GENOMIC DNA]</scope>
    <source>
        <strain evidence="4">ACS-171-V-Col2</strain>
    </source>
</reference>
<feature type="transmembrane region" description="Helical" evidence="2">
    <location>
        <begin position="51"/>
        <end position="69"/>
    </location>
</feature>
<dbReference type="PATRIC" id="fig|883066.3.peg.927"/>
<keyword evidence="2" id="KW-0472">Membrane</keyword>
<feature type="transmembrane region" description="Helical" evidence="2">
    <location>
        <begin position="127"/>
        <end position="147"/>
    </location>
</feature>
<evidence type="ECO:0000256" key="1">
    <source>
        <dbReference type="SAM" id="MobiDB-lite"/>
    </source>
</evidence>
<dbReference type="AlphaFoldDB" id="K9EVW1"/>
<dbReference type="EMBL" id="AGWL01000005">
    <property type="protein sequence ID" value="EKU95127.1"/>
    <property type="molecule type" value="Genomic_DNA"/>
</dbReference>
<feature type="transmembrane region" description="Helical" evidence="2">
    <location>
        <begin position="293"/>
        <end position="318"/>
    </location>
</feature>
<evidence type="ECO:0000313" key="3">
    <source>
        <dbReference type="EMBL" id="EKU95127.1"/>
    </source>
</evidence>
<keyword evidence="2" id="KW-1133">Transmembrane helix</keyword>
<proteinExistence type="predicted"/>
<keyword evidence="2" id="KW-0812">Transmembrane</keyword>
<feature type="compositionally biased region" description="Polar residues" evidence="1">
    <location>
        <begin position="264"/>
        <end position="275"/>
    </location>
</feature>
<protein>
    <submittedName>
        <fullName evidence="3">Uncharacterized protein</fullName>
    </submittedName>
</protein>
<sequence>MTPQVETNSDGRPEEAVPLRRTIPADALACALVLGIELVFLFSQVLPAPHLWMGALALIGSVLAVYGIVSRSPVPHPRMARGVGLIGCLAGVGIGTFGAPIHLAYAAGVAVLVAFFSEMLRANREQLLIQVSITYLVVLVGIAAGFWPHVIRLGEPGRTAGLAIVAAVLCMAVARLVMGRIWGWWPFAVVAFAGLIGGGLMAWSLTRGFAAFAPFAGGVLALVVLFAIVDFFFGLRPEAHLPDAEEWAAERQDGEGIAGEPQAGDQQAGEQQTAEESAGEIAESQARGHAPALLALAGLELSVVSAAGAAAFGLALAII</sequence>
<dbReference type="STRING" id="202789.GCA_001457435_01233"/>
<dbReference type="Proteomes" id="UP000009888">
    <property type="component" value="Unassembled WGS sequence"/>
</dbReference>
<accession>K9EVW1</accession>
<feature type="transmembrane region" description="Helical" evidence="2">
    <location>
        <begin position="27"/>
        <end position="45"/>
    </location>
</feature>
<feature type="region of interest" description="Disordered" evidence="1">
    <location>
        <begin position="250"/>
        <end position="282"/>
    </location>
</feature>
<dbReference type="HOGENOM" id="CLU_870537_0_0_11"/>
<feature type="transmembrane region" description="Helical" evidence="2">
    <location>
        <begin position="209"/>
        <end position="233"/>
    </location>
</feature>
<organism evidence="3 4">
    <name type="scientific">Actinobaculum massiliense ACS-171-V-Col2</name>
    <dbReference type="NCBI Taxonomy" id="883066"/>
    <lineage>
        <taxon>Bacteria</taxon>
        <taxon>Bacillati</taxon>
        <taxon>Actinomycetota</taxon>
        <taxon>Actinomycetes</taxon>
        <taxon>Actinomycetales</taxon>
        <taxon>Actinomycetaceae</taxon>
        <taxon>Actinobaculum</taxon>
    </lineage>
</organism>
<dbReference type="RefSeq" id="WP_007001094.1">
    <property type="nucleotide sequence ID" value="NZ_JH992955.1"/>
</dbReference>